<sequence>MKDNRRRTKHSFLKILLAIVLMIVAVTGVSFGIYVSDYYHADETALSLLENPGDVSILQDDQGNYTVLPQKAGDTGIIFYPGGKVDERAYLPLLKKYAENGITCILVKMPFHLAVFNMNGADGIQKQYPRITKWYLSGHSLGGAMAAAYIAGHVSEYQGLILLGAYSTKDLSDTDLTVVWIDGDQDGVINQKQVLKNQDHYPENTYVFMIAGGNHAQFGSYGVQKGDGQASISAKEQWQETVDDTLAVIS</sequence>
<keyword evidence="1" id="KW-0472">Membrane</keyword>
<name>A0AB35U5V4_9FIRM</name>
<keyword evidence="1" id="KW-1133">Transmembrane helix</keyword>
<dbReference type="AlphaFoldDB" id="A0AB35U5V4"/>
<gene>
    <name evidence="3" type="ORF">MOZ60_10800</name>
</gene>
<evidence type="ECO:0000256" key="1">
    <source>
        <dbReference type="SAM" id="Phobius"/>
    </source>
</evidence>
<dbReference type="GO" id="GO:0016787">
    <property type="term" value="F:hydrolase activity"/>
    <property type="evidence" value="ECO:0007669"/>
    <property type="project" value="UniProtKB-KW"/>
</dbReference>
<dbReference type="InterPro" id="IPR029059">
    <property type="entry name" value="AB_hydrolase_5"/>
</dbReference>
<evidence type="ECO:0000313" key="3">
    <source>
        <dbReference type="EMBL" id="MDX8420573.1"/>
    </source>
</evidence>
<dbReference type="Pfam" id="PF12695">
    <property type="entry name" value="Abhydrolase_5"/>
    <property type="match status" value="1"/>
</dbReference>
<feature type="domain" description="Alpha/beta hydrolase fold-5" evidence="2">
    <location>
        <begin position="76"/>
        <end position="239"/>
    </location>
</feature>
<protein>
    <submittedName>
        <fullName evidence="3">Alpha/beta hydrolase</fullName>
    </submittedName>
</protein>
<dbReference type="InterPro" id="IPR029058">
    <property type="entry name" value="AB_hydrolase_fold"/>
</dbReference>
<keyword evidence="4" id="KW-1185">Reference proteome</keyword>
<dbReference type="Proteomes" id="UP001286174">
    <property type="component" value="Unassembled WGS sequence"/>
</dbReference>
<keyword evidence="3" id="KW-0378">Hydrolase</keyword>
<organism evidence="3 4">
    <name type="scientific">Grylomicrobium aquisgranensis</name>
    <dbReference type="NCBI Taxonomy" id="2926318"/>
    <lineage>
        <taxon>Bacteria</taxon>
        <taxon>Bacillati</taxon>
        <taxon>Bacillota</taxon>
        <taxon>Erysipelotrichia</taxon>
        <taxon>Erysipelotrichales</taxon>
        <taxon>Erysipelotrichaceae</taxon>
        <taxon>Grylomicrobium</taxon>
    </lineage>
</organism>
<dbReference type="Gene3D" id="3.40.50.1820">
    <property type="entry name" value="alpha/beta hydrolase"/>
    <property type="match status" value="1"/>
</dbReference>
<dbReference type="RefSeq" id="WP_370596694.1">
    <property type="nucleotide sequence ID" value="NZ_JALBUR010000049.1"/>
</dbReference>
<keyword evidence="1" id="KW-0812">Transmembrane</keyword>
<comment type="caution">
    <text evidence="3">The sequence shown here is derived from an EMBL/GenBank/DDBJ whole genome shotgun (WGS) entry which is preliminary data.</text>
</comment>
<evidence type="ECO:0000259" key="2">
    <source>
        <dbReference type="Pfam" id="PF12695"/>
    </source>
</evidence>
<proteinExistence type="predicted"/>
<dbReference type="SUPFAM" id="SSF53474">
    <property type="entry name" value="alpha/beta-Hydrolases"/>
    <property type="match status" value="1"/>
</dbReference>
<feature type="transmembrane region" description="Helical" evidence="1">
    <location>
        <begin position="12"/>
        <end position="35"/>
    </location>
</feature>
<evidence type="ECO:0000313" key="4">
    <source>
        <dbReference type="Proteomes" id="UP001286174"/>
    </source>
</evidence>
<dbReference type="EMBL" id="JALBUR010000049">
    <property type="protein sequence ID" value="MDX8420573.1"/>
    <property type="molecule type" value="Genomic_DNA"/>
</dbReference>
<reference evidence="3 4" key="1">
    <citation type="submission" date="2022-03" db="EMBL/GenBank/DDBJ databases">
        <title>Novel taxa within the pig intestine.</title>
        <authorList>
            <person name="Wylensek D."/>
            <person name="Bishof K."/>
            <person name="Afrizal A."/>
            <person name="Clavel T."/>
        </authorList>
    </citation>
    <scope>NUCLEOTIDE SEQUENCE [LARGE SCALE GENOMIC DNA]</scope>
    <source>
        <strain evidence="3 4">CLA-KB-P133</strain>
    </source>
</reference>
<accession>A0AB35U5V4</accession>